<gene>
    <name evidence="1" type="primary">ORF49635</name>
</gene>
<evidence type="ECO:0000313" key="1">
    <source>
        <dbReference type="EMBL" id="CEK63828.1"/>
    </source>
</evidence>
<organism evidence="1">
    <name type="scientific">Arion vulgaris</name>
    <dbReference type="NCBI Taxonomy" id="1028688"/>
    <lineage>
        <taxon>Eukaryota</taxon>
        <taxon>Metazoa</taxon>
        <taxon>Spiralia</taxon>
        <taxon>Lophotrochozoa</taxon>
        <taxon>Mollusca</taxon>
        <taxon>Gastropoda</taxon>
        <taxon>Heterobranchia</taxon>
        <taxon>Euthyneura</taxon>
        <taxon>Panpulmonata</taxon>
        <taxon>Eupulmonata</taxon>
        <taxon>Stylommatophora</taxon>
        <taxon>Helicina</taxon>
        <taxon>Arionoidea</taxon>
        <taxon>Arionidae</taxon>
        <taxon>Arion</taxon>
    </lineage>
</organism>
<sequence>FIQTIHVCSSLHNIENSSTARSHKYTNMHTNLYKQTCELNTYNVDQVNK</sequence>
<accession>A0A0B6Z5L2</accession>
<dbReference type="EMBL" id="HACG01016963">
    <property type="protein sequence ID" value="CEK63828.1"/>
    <property type="molecule type" value="Transcribed_RNA"/>
</dbReference>
<reference evidence="1" key="1">
    <citation type="submission" date="2014-12" db="EMBL/GenBank/DDBJ databases">
        <title>Insight into the proteome of Arion vulgaris.</title>
        <authorList>
            <person name="Aradska J."/>
            <person name="Bulat T."/>
            <person name="Smidak R."/>
            <person name="Sarate P."/>
            <person name="Gangsoo J."/>
            <person name="Sialana F."/>
            <person name="Bilban M."/>
            <person name="Lubec G."/>
        </authorList>
    </citation>
    <scope>NUCLEOTIDE SEQUENCE</scope>
    <source>
        <tissue evidence="1">Skin</tissue>
    </source>
</reference>
<name>A0A0B6Z5L2_9EUPU</name>
<proteinExistence type="predicted"/>
<dbReference type="AlphaFoldDB" id="A0A0B6Z5L2"/>
<protein>
    <submittedName>
        <fullName evidence="1">Uncharacterized protein</fullName>
    </submittedName>
</protein>
<feature type="non-terminal residue" evidence="1">
    <location>
        <position position="1"/>
    </location>
</feature>